<comment type="caution">
    <text evidence="6">The sequence shown here is derived from an EMBL/GenBank/DDBJ whole genome shotgun (WGS) entry which is preliminary data.</text>
</comment>
<feature type="transmembrane region" description="Helical" evidence="4">
    <location>
        <begin position="48"/>
        <end position="71"/>
    </location>
</feature>
<evidence type="ECO:0000313" key="7">
    <source>
        <dbReference type="Proteomes" id="UP000596827"/>
    </source>
</evidence>
<evidence type="ECO:0000256" key="3">
    <source>
        <dbReference type="ARBA" id="ARBA00023136"/>
    </source>
</evidence>
<dbReference type="InterPro" id="IPR036259">
    <property type="entry name" value="MFS_trans_sf"/>
</dbReference>
<feature type="transmembrane region" description="Helical" evidence="4">
    <location>
        <begin position="108"/>
        <end position="127"/>
    </location>
</feature>
<feature type="domain" description="Major facilitator superfamily (MFS) profile" evidence="5">
    <location>
        <begin position="216"/>
        <end position="399"/>
    </location>
</feature>
<dbReference type="Proteomes" id="UP000596827">
    <property type="component" value="Unassembled WGS sequence"/>
</dbReference>
<dbReference type="PANTHER" id="PTHR23537">
    <property type="match status" value="1"/>
</dbReference>
<feature type="transmembrane region" description="Helical" evidence="4">
    <location>
        <begin position="168"/>
        <end position="185"/>
    </location>
</feature>
<evidence type="ECO:0000256" key="2">
    <source>
        <dbReference type="ARBA" id="ARBA00022989"/>
    </source>
</evidence>
<dbReference type="PROSITE" id="PS50850">
    <property type="entry name" value="MFS"/>
    <property type="match status" value="1"/>
</dbReference>
<sequence length="399" mass="40922">MQEPSSARTAIAGLLTLAVAMGIGRFAFTPLLPMMMADGVVDIGGASWLATANYLGHLLGAAICIFYPLFVPRPVNAPAVVRRGLVVTTALTLAMALPWPALWPLWRFAAGVASALVLIHATSWCLGQLAQQGAGHVGAVMYAGPGAGMVVGGLAASAMVAAGWRSNAGWLGFGVVAVVLTALVWPSFDPALGKDTGARAQKATQASGERAHGTAEFALFAANYGISGFGYIITATFLPVIAREALPASPWLDMFWPIFGAAVVVGALAASRIRTQGDARTRLAVCFAIQSVGVAVGLLSPTVAGFAIGCVLLGLPFTAITFFATQEVRRLRPHNVAAYVGVITISFGVGQTLGPPLAAALVARSGSASQGFALSLWVAAGVLAFGAVVYAAMARVFTR</sequence>
<feature type="transmembrane region" description="Helical" evidence="4">
    <location>
        <begin position="7"/>
        <end position="28"/>
    </location>
</feature>
<feature type="transmembrane region" description="Helical" evidence="4">
    <location>
        <begin position="374"/>
        <end position="393"/>
    </location>
</feature>
<protein>
    <submittedName>
        <fullName evidence="6">YbfB/YjiJ family MFS transporter</fullName>
    </submittedName>
</protein>
<keyword evidence="1 4" id="KW-0812">Transmembrane</keyword>
<dbReference type="InterPro" id="IPR010645">
    <property type="entry name" value="MFS_4"/>
</dbReference>
<dbReference type="AlphaFoldDB" id="A0A923MGK7"/>
<dbReference type="GO" id="GO:0022857">
    <property type="term" value="F:transmembrane transporter activity"/>
    <property type="evidence" value="ECO:0007669"/>
    <property type="project" value="InterPro"/>
</dbReference>
<reference evidence="6" key="1">
    <citation type="submission" date="2020-08" db="EMBL/GenBank/DDBJ databases">
        <title>Ramlibacter sp. GTP1 16S ribosomal RNA gene genome sequencing and assembly.</title>
        <authorList>
            <person name="Kang M."/>
        </authorList>
    </citation>
    <scope>NUCLEOTIDE SEQUENCE</scope>
    <source>
        <strain evidence="6">GTP1</strain>
    </source>
</reference>
<dbReference type="RefSeq" id="WP_187085453.1">
    <property type="nucleotide sequence ID" value="NZ_JACORU010000019.1"/>
</dbReference>
<dbReference type="PANTHER" id="PTHR23537:SF1">
    <property type="entry name" value="SUGAR TRANSPORTER"/>
    <property type="match status" value="1"/>
</dbReference>
<evidence type="ECO:0000256" key="1">
    <source>
        <dbReference type="ARBA" id="ARBA00022692"/>
    </source>
</evidence>
<dbReference type="Pfam" id="PF06779">
    <property type="entry name" value="MFS_4"/>
    <property type="match status" value="1"/>
</dbReference>
<evidence type="ECO:0000256" key="4">
    <source>
        <dbReference type="SAM" id="Phobius"/>
    </source>
</evidence>
<dbReference type="InterPro" id="IPR020846">
    <property type="entry name" value="MFS_dom"/>
</dbReference>
<keyword evidence="3 4" id="KW-0472">Membrane</keyword>
<organism evidence="6 7">
    <name type="scientific">Ramlibacter albus</name>
    <dbReference type="NCBI Taxonomy" id="2079448"/>
    <lineage>
        <taxon>Bacteria</taxon>
        <taxon>Pseudomonadati</taxon>
        <taxon>Pseudomonadota</taxon>
        <taxon>Betaproteobacteria</taxon>
        <taxon>Burkholderiales</taxon>
        <taxon>Comamonadaceae</taxon>
        <taxon>Ramlibacter</taxon>
    </lineage>
</organism>
<name>A0A923MGK7_9BURK</name>
<feature type="transmembrane region" description="Helical" evidence="4">
    <location>
        <begin position="254"/>
        <end position="271"/>
    </location>
</feature>
<feature type="transmembrane region" description="Helical" evidence="4">
    <location>
        <begin position="83"/>
        <end position="102"/>
    </location>
</feature>
<dbReference type="SUPFAM" id="SSF103473">
    <property type="entry name" value="MFS general substrate transporter"/>
    <property type="match status" value="1"/>
</dbReference>
<feature type="transmembrane region" description="Helical" evidence="4">
    <location>
        <begin position="336"/>
        <end position="354"/>
    </location>
</feature>
<dbReference type="GO" id="GO:0005886">
    <property type="term" value="C:plasma membrane"/>
    <property type="evidence" value="ECO:0007669"/>
    <property type="project" value="TreeGrafter"/>
</dbReference>
<evidence type="ECO:0000313" key="6">
    <source>
        <dbReference type="EMBL" id="MBC5768587.1"/>
    </source>
</evidence>
<keyword evidence="2 4" id="KW-1133">Transmembrane helix</keyword>
<proteinExistence type="predicted"/>
<feature type="transmembrane region" description="Helical" evidence="4">
    <location>
        <begin position="283"/>
        <end position="300"/>
    </location>
</feature>
<evidence type="ECO:0000259" key="5">
    <source>
        <dbReference type="PROSITE" id="PS50850"/>
    </source>
</evidence>
<feature type="transmembrane region" description="Helical" evidence="4">
    <location>
        <begin position="139"/>
        <end position="162"/>
    </location>
</feature>
<dbReference type="EMBL" id="JACORU010000019">
    <property type="protein sequence ID" value="MBC5768587.1"/>
    <property type="molecule type" value="Genomic_DNA"/>
</dbReference>
<feature type="transmembrane region" description="Helical" evidence="4">
    <location>
        <begin position="217"/>
        <end position="242"/>
    </location>
</feature>
<accession>A0A923MGK7</accession>
<gene>
    <name evidence="6" type="ORF">H8R02_29265</name>
</gene>
<feature type="transmembrane region" description="Helical" evidence="4">
    <location>
        <begin position="306"/>
        <end position="324"/>
    </location>
</feature>
<dbReference type="Gene3D" id="1.20.1250.20">
    <property type="entry name" value="MFS general substrate transporter like domains"/>
    <property type="match status" value="1"/>
</dbReference>
<keyword evidence="7" id="KW-1185">Reference proteome</keyword>